<dbReference type="Proteomes" id="UP000037397">
    <property type="component" value="Unassembled WGS sequence"/>
</dbReference>
<dbReference type="PATRIC" id="fig|1631356.3.peg.819"/>
<feature type="domain" description="Nudix hydrolase" evidence="3">
    <location>
        <begin position="1"/>
        <end position="132"/>
    </location>
</feature>
<comment type="cofactor">
    <cofactor evidence="1">
        <name>Mg(2+)</name>
        <dbReference type="ChEBI" id="CHEBI:18420"/>
    </cofactor>
</comment>
<comment type="caution">
    <text evidence="4">The sequence shown here is derived from an EMBL/GenBank/DDBJ whole genome shotgun (WGS) entry which is preliminary data.</text>
</comment>
<sequence length="137" mass="14878">MSARVIDKSAWIHLEQGRLLSTRSCGRGAYYVPGGKPEPGESRLQTLVREIREELTVEIDPGTARLYGVFEAQAHGHPDGVLVRMACYFAEYTGQITPAAEIEEVAWLTAGDIGSVSPVDELVMRRLGKDGLLPGAP</sequence>
<organism evidence="4 5">
    <name type="scientific">Luteipulveratus halotolerans</name>
    <dbReference type="NCBI Taxonomy" id="1631356"/>
    <lineage>
        <taxon>Bacteria</taxon>
        <taxon>Bacillati</taxon>
        <taxon>Actinomycetota</taxon>
        <taxon>Actinomycetes</taxon>
        <taxon>Micrococcales</taxon>
        <taxon>Dermacoccaceae</taxon>
        <taxon>Luteipulveratus</taxon>
    </lineage>
</organism>
<dbReference type="AlphaFoldDB" id="A0A0L6CGC2"/>
<dbReference type="GO" id="GO:0016787">
    <property type="term" value="F:hydrolase activity"/>
    <property type="evidence" value="ECO:0007669"/>
    <property type="project" value="UniProtKB-KW"/>
</dbReference>
<evidence type="ECO:0000313" key="5">
    <source>
        <dbReference type="Proteomes" id="UP000037397"/>
    </source>
</evidence>
<dbReference type="Gene3D" id="3.90.79.10">
    <property type="entry name" value="Nucleoside Triphosphate Pyrophosphohydrolase"/>
    <property type="match status" value="1"/>
</dbReference>
<dbReference type="EMBL" id="LAIR01000002">
    <property type="protein sequence ID" value="KNX36563.1"/>
    <property type="molecule type" value="Genomic_DNA"/>
</dbReference>
<dbReference type="InterPro" id="IPR020084">
    <property type="entry name" value="NUDIX_hydrolase_CS"/>
</dbReference>
<dbReference type="SUPFAM" id="SSF55811">
    <property type="entry name" value="Nudix"/>
    <property type="match status" value="1"/>
</dbReference>
<dbReference type="PROSITE" id="PS51462">
    <property type="entry name" value="NUDIX"/>
    <property type="match status" value="1"/>
</dbReference>
<dbReference type="PROSITE" id="PS00893">
    <property type="entry name" value="NUDIX_BOX"/>
    <property type="match status" value="1"/>
</dbReference>
<dbReference type="Pfam" id="PF00293">
    <property type="entry name" value="NUDIX"/>
    <property type="match status" value="1"/>
</dbReference>
<gene>
    <name evidence="4" type="ORF">VV01_04400</name>
</gene>
<evidence type="ECO:0000313" key="4">
    <source>
        <dbReference type="EMBL" id="KNX36563.1"/>
    </source>
</evidence>
<evidence type="ECO:0000256" key="2">
    <source>
        <dbReference type="ARBA" id="ARBA00022801"/>
    </source>
</evidence>
<keyword evidence="2" id="KW-0378">Hydrolase</keyword>
<dbReference type="OrthoDB" id="9801098at2"/>
<accession>A0A0L6CGC2</accession>
<evidence type="ECO:0000259" key="3">
    <source>
        <dbReference type="PROSITE" id="PS51462"/>
    </source>
</evidence>
<dbReference type="InterPro" id="IPR000086">
    <property type="entry name" value="NUDIX_hydrolase_dom"/>
</dbReference>
<reference evidence="5" key="1">
    <citation type="submission" date="2015-03" db="EMBL/GenBank/DDBJ databases">
        <title>Luteipulveratus halotolerans sp. nov., a novel actinobacterium (Dermacoccaceae) from Sarawak, Malaysia.</title>
        <authorList>
            <person name="Juboi H."/>
            <person name="Basik A."/>
            <person name="Shamsul S.S."/>
            <person name="Arnold P."/>
            <person name="Schmitt E.K."/>
            <person name="Sanglier J.-J."/>
            <person name="Yeo T."/>
        </authorList>
    </citation>
    <scope>NUCLEOTIDE SEQUENCE [LARGE SCALE GENOMIC DNA]</scope>
    <source>
        <strain evidence="5">C296001</strain>
    </source>
</reference>
<dbReference type="PANTHER" id="PTHR43046">
    <property type="entry name" value="GDP-MANNOSE MANNOSYL HYDROLASE"/>
    <property type="match status" value="1"/>
</dbReference>
<keyword evidence="5" id="KW-1185">Reference proteome</keyword>
<dbReference type="RefSeq" id="WP_050668829.1">
    <property type="nucleotide sequence ID" value="NZ_LAIR01000002.1"/>
</dbReference>
<evidence type="ECO:0000256" key="1">
    <source>
        <dbReference type="ARBA" id="ARBA00001946"/>
    </source>
</evidence>
<name>A0A0L6CGC2_9MICO</name>
<dbReference type="CDD" id="cd04690">
    <property type="entry name" value="NUDIX_Hydrolase"/>
    <property type="match status" value="1"/>
</dbReference>
<protein>
    <submittedName>
        <fullName evidence="4">DNA mismatch repair protein MutT</fullName>
    </submittedName>
</protein>
<dbReference type="InterPro" id="IPR015797">
    <property type="entry name" value="NUDIX_hydrolase-like_dom_sf"/>
</dbReference>
<dbReference type="STRING" id="1631356.VV01_04400"/>
<proteinExistence type="predicted"/>
<dbReference type="PANTHER" id="PTHR43046:SF2">
    <property type="entry name" value="8-OXO-DGTP DIPHOSPHATASE-RELATED"/>
    <property type="match status" value="1"/>
</dbReference>